<reference evidence="1" key="2">
    <citation type="journal article" date="2015" name="Fish Shellfish Immunol.">
        <title>Early steps in the European eel (Anguilla anguilla)-Vibrio vulnificus interaction in the gills: Role of the RtxA13 toxin.</title>
        <authorList>
            <person name="Callol A."/>
            <person name="Pajuelo D."/>
            <person name="Ebbesson L."/>
            <person name="Teles M."/>
            <person name="MacKenzie S."/>
            <person name="Amaro C."/>
        </authorList>
    </citation>
    <scope>NUCLEOTIDE SEQUENCE</scope>
</reference>
<dbReference type="EMBL" id="GBXM01026064">
    <property type="protein sequence ID" value="JAH82513.1"/>
    <property type="molecule type" value="Transcribed_RNA"/>
</dbReference>
<accession>A0A0E9VZ41</accession>
<dbReference type="AlphaFoldDB" id="A0A0E9VZ41"/>
<organism evidence="1">
    <name type="scientific">Anguilla anguilla</name>
    <name type="common">European freshwater eel</name>
    <name type="synonym">Muraena anguilla</name>
    <dbReference type="NCBI Taxonomy" id="7936"/>
    <lineage>
        <taxon>Eukaryota</taxon>
        <taxon>Metazoa</taxon>
        <taxon>Chordata</taxon>
        <taxon>Craniata</taxon>
        <taxon>Vertebrata</taxon>
        <taxon>Euteleostomi</taxon>
        <taxon>Actinopterygii</taxon>
        <taxon>Neopterygii</taxon>
        <taxon>Teleostei</taxon>
        <taxon>Anguilliformes</taxon>
        <taxon>Anguillidae</taxon>
        <taxon>Anguilla</taxon>
    </lineage>
</organism>
<protein>
    <submittedName>
        <fullName evidence="1">Uncharacterized protein</fullName>
    </submittedName>
</protein>
<name>A0A0E9VZ41_ANGAN</name>
<reference evidence="1" key="1">
    <citation type="submission" date="2014-11" db="EMBL/GenBank/DDBJ databases">
        <authorList>
            <person name="Amaro Gonzalez C."/>
        </authorList>
    </citation>
    <scope>NUCLEOTIDE SEQUENCE</scope>
</reference>
<evidence type="ECO:0000313" key="1">
    <source>
        <dbReference type="EMBL" id="JAH82513.1"/>
    </source>
</evidence>
<proteinExistence type="predicted"/>
<sequence length="27" mass="3292">MQQFQSYCTQWLVNDQRCRSSVITRGR</sequence>